<dbReference type="RefSeq" id="WP_339964427.1">
    <property type="nucleotide sequence ID" value="NZ_JBBHJY010000001.1"/>
</dbReference>
<gene>
    <name evidence="1" type="ORF">WG900_02565</name>
</gene>
<keyword evidence="2" id="KW-1185">Reference proteome</keyword>
<sequence length="157" mass="17001">MTTSHNDLPARVARLIERAVKESGKSYSEIARVAGIKRDSLRRSLSGGRPVTLGEVVMILEASDLAGEETLLLLLLVGEDFALARSGTGAAQFLGELFKRAPIEIVEQLGEDIDELRPRWAHGTAKLLARTLTQHIADLNRRGDVIGGSRYSAVVGE</sequence>
<dbReference type="Proteomes" id="UP001379235">
    <property type="component" value="Unassembled WGS sequence"/>
</dbReference>
<evidence type="ECO:0000313" key="2">
    <source>
        <dbReference type="Proteomes" id="UP001379235"/>
    </source>
</evidence>
<comment type="caution">
    <text evidence="1">The sequence shown here is derived from an EMBL/GenBank/DDBJ whole genome shotgun (WGS) entry which is preliminary data.</text>
</comment>
<reference evidence="1 2" key="1">
    <citation type="submission" date="2024-03" db="EMBL/GenBank/DDBJ databases">
        <authorList>
            <person name="Jo J.-H."/>
        </authorList>
    </citation>
    <scope>NUCLEOTIDE SEQUENCE [LARGE SCALE GENOMIC DNA]</scope>
    <source>
        <strain evidence="1 2">AS3R-12</strain>
    </source>
</reference>
<dbReference type="EMBL" id="JBBHJY010000001">
    <property type="protein sequence ID" value="MEJ6008795.1"/>
    <property type="molecule type" value="Genomic_DNA"/>
</dbReference>
<name>A0ABU8S4P8_9SPHN</name>
<organism evidence="1 2">
    <name type="scientific">Novosphingobium aquae</name>
    <dbReference type="NCBI Taxonomy" id="3133435"/>
    <lineage>
        <taxon>Bacteria</taxon>
        <taxon>Pseudomonadati</taxon>
        <taxon>Pseudomonadota</taxon>
        <taxon>Alphaproteobacteria</taxon>
        <taxon>Sphingomonadales</taxon>
        <taxon>Sphingomonadaceae</taxon>
        <taxon>Novosphingobium</taxon>
    </lineage>
</organism>
<evidence type="ECO:0008006" key="3">
    <source>
        <dbReference type="Google" id="ProtNLM"/>
    </source>
</evidence>
<evidence type="ECO:0000313" key="1">
    <source>
        <dbReference type="EMBL" id="MEJ6008795.1"/>
    </source>
</evidence>
<proteinExistence type="predicted"/>
<protein>
    <recommendedName>
        <fullName evidence="3">HTH cro/C1-type domain-containing protein</fullName>
    </recommendedName>
</protein>
<accession>A0ABU8S4P8</accession>